<keyword evidence="2" id="KW-0472">Membrane</keyword>
<reference evidence="4" key="1">
    <citation type="submission" date="2023-07" db="EMBL/GenBank/DDBJ databases">
        <title>30 novel species of actinomycetes from the DSMZ collection.</title>
        <authorList>
            <person name="Nouioui I."/>
        </authorList>
    </citation>
    <scope>NUCLEOTIDE SEQUENCE [LARGE SCALE GENOMIC DNA]</scope>
    <source>
        <strain evidence="4">DSM 41921</strain>
    </source>
</reference>
<feature type="transmembrane region" description="Helical" evidence="2">
    <location>
        <begin position="29"/>
        <end position="52"/>
    </location>
</feature>
<evidence type="ECO:0000313" key="3">
    <source>
        <dbReference type="EMBL" id="MDT0387150.1"/>
    </source>
</evidence>
<comment type="caution">
    <text evidence="3">The sequence shown here is derived from an EMBL/GenBank/DDBJ whole genome shotgun (WGS) entry which is preliminary data.</text>
</comment>
<feature type="region of interest" description="Disordered" evidence="1">
    <location>
        <begin position="820"/>
        <end position="845"/>
    </location>
</feature>
<feature type="compositionally biased region" description="Acidic residues" evidence="1">
    <location>
        <begin position="279"/>
        <end position="299"/>
    </location>
</feature>
<feature type="compositionally biased region" description="Low complexity" evidence="1">
    <location>
        <begin position="259"/>
        <end position="271"/>
    </location>
</feature>
<evidence type="ECO:0008006" key="5">
    <source>
        <dbReference type="Google" id="ProtNLM"/>
    </source>
</evidence>
<feature type="compositionally biased region" description="Basic and acidic residues" evidence="1">
    <location>
        <begin position="600"/>
        <end position="612"/>
    </location>
</feature>
<dbReference type="EMBL" id="JAVREU010000002">
    <property type="protein sequence ID" value="MDT0387150.1"/>
    <property type="molecule type" value="Genomic_DNA"/>
</dbReference>
<dbReference type="RefSeq" id="WP_311679809.1">
    <property type="nucleotide sequence ID" value="NZ_JAVREU010000002.1"/>
</dbReference>
<feature type="transmembrane region" description="Helical" evidence="2">
    <location>
        <begin position="89"/>
        <end position="112"/>
    </location>
</feature>
<dbReference type="Proteomes" id="UP001183586">
    <property type="component" value="Unassembled WGS sequence"/>
</dbReference>
<evidence type="ECO:0000256" key="2">
    <source>
        <dbReference type="SAM" id="Phobius"/>
    </source>
</evidence>
<proteinExistence type="predicted"/>
<keyword evidence="2" id="KW-0812">Transmembrane</keyword>
<feature type="transmembrane region" description="Helical" evidence="2">
    <location>
        <begin position="170"/>
        <end position="192"/>
    </location>
</feature>
<evidence type="ECO:0000256" key="1">
    <source>
        <dbReference type="SAM" id="MobiDB-lite"/>
    </source>
</evidence>
<feature type="region of interest" description="Disordered" evidence="1">
    <location>
        <begin position="544"/>
        <end position="620"/>
    </location>
</feature>
<accession>A0ABU2P8P4</accession>
<feature type="region of interest" description="Disordered" evidence="1">
    <location>
        <begin position="468"/>
        <end position="531"/>
    </location>
</feature>
<gene>
    <name evidence="3" type="ORF">RM641_06910</name>
</gene>
<sequence length="845" mass="88026">MASIGGVPGAAGPGRPTAYGERRPLPGSLATALVLIHTLFAITVLGGLGVLLTASSYDAVDGGVLALTAYAAAPGVLGWWLARRTWQGGTGVLAGLIAVQAWLITGSISNIADGSPRGFSQLFLPLLVLYFLTREDSRAWYRLPAPDRAERRPFSLPRMIRWRRDEGQTAVEYAGLIAIVVAIVAALLVSGLGTQIQSGLQAAVCKVTGTACPSPATDGGTDVTATRPDPADDPGTRPEGGEGGRPADNGGQAGGDEGAQGAEAGENAGGQDDTGDKPEDQDDKGEDEKGEDEKGGDDDGCFSGVGAFFGCAGDQLKQVGEGLVVDGIGGDLKGIWDTVTNPLDTLDGLKDYGGVIADQWSQDAKDAGDKWAKGDYWDALTDWGGATVNSGGKVLDDVFIGQDVRDQWNQGNETRAVTTVVWNVGSLFIPGYGEAKLAGKLGKLGRLGKLGDLGKLTEKAADAAQDAGKAARAGDVKGAEKAAKEADEAADEAERKARESGCTIAAPPRRTPYGGAGHPPAPLTGSSGTGTTVLAAGRSAAQVVARAEEGCDEEAKQQAQEARKKADEAERQTLEARAEAAKTALREQGSSVPDDQIDGLVDRAKDDPDPAKAEISTQDAAAALDEITDLARRDNVNPDAAAALQGKVVNASDANKLAEARAEVNAVRRAADDAAPGTRVDAGVGGKMNRQEADLGNGEKVNLDEIPDADVVYKDRNGTVHVKEVKNAGSATRKADFANQVERLKKWAAKEPGRKATVEIETTDRWTSIFSEFKPARNGKPAKDTRTAAGEMAKNDVDVRVAGQDLSADQLGRMQRAIDERTADGTMDWSRMKDPDSAKAYLGIS</sequence>
<feature type="region of interest" description="Disordered" evidence="1">
    <location>
        <begin position="669"/>
        <end position="701"/>
    </location>
</feature>
<evidence type="ECO:0000313" key="4">
    <source>
        <dbReference type="Proteomes" id="UP001183586"/>
    </source>
</evidence>
<name>A0ABU2P8P4_9ACTN</name>
<feature type="compositionally biased region" description="Basic and acidic residues" evidence="1">
    <location>
        <begin position="546"/>
        <end position="580"/>
    </location>
</feature>
<keyword evidence="2" id="KW-1133">Transmembrane helix</keyword>
<organism evidence="3 4">
    <name type="scientific">Streptomyces dubilierae</name>
    <dbReference type="NCBI Taxonomy" id="3075533"/>
    <lineage>
        <taxon>Bacteria</taxon>
        <taxon>Bacillati</taxon>
        <taxon>Actinomycetota</taxon>
        <taxon>Actinomycetes</taxon>
        <taxon>Kitasatosporales</taxon>
        <taxon>Streptomycetaceae</taxon>
        <taxon>Streptomyces</taxon>
    </lineage>
</organism>
<keyword evidence="4" id="KW-1185">Reference proteome</keyword>
<feature type="compositionally biased region" description="Basic and acidic residues" evidence="1">
    <location>
        <begin position="472"/>
        <end position="499"/>
    </location>
</feature>
<feature type="transmembrane region" description="Helical" evidence="2">
    <location>
        <begin position="118"/>
        <end position="133"/>
    </location>
</feature>
<feature type="region of interest" description="Disordered" evidence="1">
    <location>
        <begin position="213"/>
        <end position="299"/>
    </location>
</feature>
<feature type="transmembrane region" description="Helical" evidence="2">
    <location>
        <begin position="64"/>
        <end position="82"/>
    </location>
</feature>
<protein>
    <recommendedName>
        <fullName evidence="5">Tox-REase-5 domain-containing protein</fullName>
    </recommendedName>
</protein>